<dbReference type="AlphaFoldDB" id="A0A5B8A1A9"/>
<evidence type="ECO:0000313" key="3">
    <source>
        <dbReference type="Proteomes" id="UP000305398"/>
    </source>
</evidence>
<dbReference type="Proteomes" id="UP000305398">
    <property type="component" value="Chromosome"/>
</dbReference>
<feature type="compositionally biased region" description="Basic and acidic residues" evidence="1">
    <location>
        <begin position="391"/>
        <end position="400"/>
    </location>
</feature>
<feature type="compositionally biased region" description="Basic and acidic residues" evidence="1">
    <location>
        <begin position="257"/>
        <end position="275"/>
    </location>
</feature>
<accession>A0A5B8A1A9</accession>
<feature type="compositionally biased region" description="Polar residues" evidence="1">
    <location>
        <begin position="42"/>
        <end position="58"/>
    </location>
</feature>
<feature type="compositionally biased region" description="Gly residues" evidence="1">
    <location>
        <begin position="134"/>
        <end position="146"/>
    </location>
</feature>
<feature type="compositionally biased region" description="Polar residues" evidence="1">
    <location>
        <begin position="344"/>
        <end position="353"/>
    </location>
</feature>
<dbReference type="OrthoDB" id="866268at2"/>
<feature type="compositionally biased region" description="Low complexity" evidence="1">
    <location>
        <begin position="239"/>
        <end position="250"/>
    </location>
</feature>
<organism evidence="2 3">
    <name type="scientific">Hymenobacter jejuensis</name>
    <dbReference type="NCBI Taxonomy" id="2502781"/>
    <lineage>
        <taxon>Bacteria</taxon>
        <taxon>Pseudomonadati</taxon>
        <taxon>Bacteroidota</taxon>
        <taxon>Cytophagia</taxon>
        <taxon>Cytophagales</taxon>
        <taxon>Hymenobacteraceae</taxon>
        <taxon>Hymenobacter</taxon>
    </lineage>
</organism>
<evidence type="ECO:0000256" key="1">
    <source>
        <dbReference type="SAM" id="MobiDB-lite"/>
    </source>
</evidence>
<feature type="region of interest" description="Disordered" evidence="1">
    <location>
        <begin position="1"/>
        <end position="400"/>
    </location>
</feature>
<gene>
    <name evidence="2" type="ORF">FHG12_12640</name>
</gene>
<evidence type="ECO:0000313" key="2">
    <source>
        <dbReference type="EMBL" id="QDA60899.1"/>
    </source>
</evidence>
<feature type="compositionally biased region" description="Polar residues" evidence="1">
    <location>
        <begin position="317"/>
        <end position="336"/>
    </location>
</feature>
<dbReference type="KEGG" id="hyj:FHG12_12640"/>
<dbReference type="EMBL" id="CP040896">
    <property type="protein sequence ID" value="QDA60899.1"/>
    <property type="molecule type" value="Genomic_DNA"/>
</dbReference>
<sequence length="400" mass="40902">MENDKSTEGSQPAQAPKNAEPQVGDGATASETTQDAKMGPGASNTLANSRTQPETPGMQNAGAHGALERADNPSGQVSDSQKDIKTSTGEGGPDAPKNAPASYGGNFGNSVQDIFDDPDRLENQLSGPARGEFGSHGSGTTQGGYGNQYRADDTYAGHLGTQHASSGGYQGGRAENNTSSLEQEPGTGFTLQPDNSTFGTQPGTPLTGTTVDPQFHNDNASPHGESAGYSADYGHTSLGGAQAPAQPAAAEVGDGQRNQREDYIPSQTDSDRDGLAFDAQPVGTAQRQAADNGGRDEPGPAGAPETPAPGPDPASRTGYTDTKGQQSYTGNSSQGVGSRGGSYNDPNDNQAGTDTDKPSQESYGRAADNQAPVPPKPADDSDYGAAPRRNAGRDNDEARS</sequence>
<dbReference type="RefSeq" id="WP_139516073.1">
    <property type="nucleotide sequence ID" value="NZ_CP040896.1"/>
</dbReference>
<reference evidence="2 3" key="1">
    <citation type="submission" date="2019-06" db="EMBL/GenBank/DDBJ databases">
        <authorList>
            <person name="Srinivasan S."/>
        </authorList>
    </citation>
    <scope>NUCLEOTIDE SEQUENCE [LARGE SCALE GENOMIC DNA]</scope>
    <source>
        <strain evidence="2 3">17J68-5</strain>
    </source>
</reference>
<protein>
    <submittedName>
        <fullName evidence="2">Uncharacterized protein</fullName>
    </submittedName>
</protein>
<keyword evidence="3" id="KW-1185">Reference proteome</keyword>
<feature type="compositionally biased region" description="Low complexity" evidence="1">
    <location>
        <begin position="197"/>
        <end position="210"/>
    </location>
</feature>
<proteinExistence type="predicted"/>
<name>A0A5B8A1A9_9BACT</name>